<evidence type="ECO:0000313" key="2">
    <source>
        <dbReference type="Proteomes" id="UP000054662"/>
    </source>
</evidence>
<sequence>MVKNITRSLSLSFLARMATTAVSLKICQHSEFSMQRMLKLRHPCPLFFLQLFLGSVDNSATPTCRGLTTARWQQ</sequence>
<gene>
    <name evidence="1" type="ORF">Lwor_2082</name>
</gene>
<dbReference type="PATRIC" id="fig|45076.6.peg.2281"/>
<accession>A0A0W1A6E4</accession>
<reference evidence="1 2" key="1">
    <citation type="submission" date="2015-11" db="EMBL/GenBank/DDBJ databases">
        <title>Genomic analysis of 38 Legionella species identifies large and diverse effector repertoires.</title>
        <authorList>
            <person name="Burstein D."/>
            <person name="Amaro F."/>
            <person name="Zusman T."/>
            <person name="Lifshitz Z."/>
            <person name="Cohen O."/>
            <person name="Gilbert J.A."/>
            <person name="Pupko T."/>
            <person name="Shuman H.A."/>
            <person name="Segal G."/>
        </authorList>
    </citation>
    <scope>NUCLEOTIDE SEQUENCE [LARGE SCALE GENOMIC DNA]</scope>
    <source>
        <strain evidence="1 2">ATCC 49508</strain>
    </source>
</reference>
<evidence type="ECO:0000313" key="1">
    <source>
        <dbReference type="EMBL" id="KTD76857.1"/>
    </source>
</evidence>
<comment type="caution">
    <text evidence="1">The sequence shown here is derived from an EMBL/GenBank/DDBJ whole genome shotgun (WGS) entry which is preliminary data.</text>
</comment>
<dbReference type="STRING" id="45076.Lwor_2082"/>
<keyword evidence="2" id="KW-1185">Reference proteome</keyword>
<proteinExistence type="predicted"/>
<organism evidence="1 2">
    <name type="scientific">Legionella worsleiensis</name>
    <dbReference type="NCBI Taxonomy" id="45076"/>
    <lineage>
        <taxon>Bacteria</taxon>
        <taxon>Pseudomonadati</taxon>
        <taxon>Pseudomonadota</taxon>
        <taxon>Gammaproteobacteria</taxon>
        <taxon>Legionellales</taxon>
        <taxon>Legionellaceae</taxon>
        <taxon>Legionella</taxon>
    </lineage>
</organism>
<dbReference type="EMBL" id="LNZC01000027">
    <property type="protein sequence ID" value="KTD76857.1"/>
    <property type="molecule type" value="Genomic_DNA"/>
</dbReference>
<name>A0A0W1A6E4_9GAMM</name>
<protein>
    <submittedName>
        <fullName evidence="1">Uncharacterized protein</fullName>
    </submittedName>
</protein>
<dbReference type="Proteomes" id="UP000054662">
    <property type="component" value="Unassembled WGS sequence"/>
</dbReference>
<dbReference type="RefSeq" id="WP_058493846.1">
    <property type="nucleotide sequence ID" value="NZ_CBCRUR010000022.1"/>
</dbReference>
<dbReference type="AlphaFoldDB" id="A0A0W1A6E4"/>